<evidence type="ECO:0000313" key="2">
    <source>
        <dbReference type="EMBL" id="KKL18417.1"/>
    </source>
</evidence>
<gene>
    <name evidence="2" type="ORF">LCGC14_2475710</name>
</gene>
<name>A0A0F9BWY4_9ZZZZ</name>
<organism evidence="2">
    <name type="scientific">marine sediment metagenome</name>
    <dbReference type="NCBI Taxonomy" id="412755"/>
    <lineage>
        <taxon>unclassified sequences</taxon>
        <taxon>metagenomes</taxon>
        <taxon>ecological metagenomes</taxon>
    </lineage>
</organism>
<keyword evidence="1" id="KW-0175">Coiled coil</keyword>
<evidence type="ECO:0000256" key="1">
    <source>
        <dbReference type="SAM" id="Coils"/>
    </source>
</evidence>
<dbReference type="EMBL" id="LAZR01038877">
    <property type="protein sequence ID" value="KKL18417.1"/>
    <property type="molecule type" value="Genomic_DNA"/>
</dbReference>
<comment type="caution">
    <text evidence="2">The sequence shown here is derived from an EMBL/GenBank/DDBJ whole genome shotgun (WGS) entry which is preliminary data.</text>
</comment>
<reference evidence="2" key="1">
    <citation type="journal article" date="2015" name="Nature">
        <title>Complex archaea that bridge the gap between prokaryotes and eukaryotes.</title>
        <authorList>
            <person name="Spang A."/>
            <person name="Saw J.H."/>
            <person name="Jorgensen S.L."/>
            <person name="Zaremba-Niedzwiedzka K."/>
            <person name="Martijn J."/>
            <person name="Lind A.E."/>
            <person name="van Eijk R."/>
            <person name="Schleper C."/>
            <person name="Guy L."/>
            <person name="Ettema T.J."/>
        </authorList>
    </citation>
    <scope>NUCLEOTIDE SEQUENCE</scope>
</reference>
<accession>A0A0F9BWY4</accession>
<protein>
    <submittedName>
        <fullName evidence="2">Uncharacterized protein</fullName>
    </submittedName>
</protein>
<proteinExistence type="predicted"/>
<dbReference type="AlphaFoldDB" id="A0A0F9BWY4"/>
<feature type="coiled-coil region" evidence="1">
    <location>
        <begin position="53"/>
        <end position="101"/>
    </location>
</feature>
<sequence length="133" mass="14869">MGRDLLIAAKVDLYTESCNACGILFAMPAEMNRRLRDDGGTFYCPNGHSLHYVDTTAKKLEAAERQLKAAQANADFYCHQRDGALESLNAANKETRRLKRRAHAGVCPDCNRHFVNVERHMKSKHGTPLEPVA</sequence>